<dbReference type="Proteomes" id="UP000011016">
    <property type="component" value="Unassembled WGS sequence"/>
</dbReference>
<keyword evidence="3 7" id="KW-0812">Transmembrane</keyword>
<evidence type="ECO:0000256" key="7">
    <source>
        <dbReference type="SAM" id="Phobius"/>
    </source>
</evidence>
<dbReference type="GO" id="GO:0000271">
    <property type="term" value="P:polysaccharide biosynthetic process"/>
    <property type="evidence" value="ECO:0007669"/>
    <property type="project" value="InterPro"/>
</dbReference>
<organism evidence="9 10">
    <name type="scientific">Corynebacterium otitidis ATCC 51513</name>
    <dbReference type="NCBI Taxonomy" id="883169"/>
    <lineage>
        <taxon>Bacteria</taxon>
        <taxon>Bacillati</taxon>
        <taxon>Actinomycetota</taxon>
        <taxon>Actinomycetes</taxon>
        <taxon>Mycobacteriales</taxon>
        <taxon>Corynebacteriaceae</taxon>
        <taxon>Corynebacterium</taxon>
    </lineage>
</organism>
<dbReference type="InterPro" id="IPR007267">
    <property type="entry name" value="GtrA_DPMS_TM"/>
</dbReference>
<dbReference type="RefSeq" id="WP_004601850.1">
    <property type="nucleotide sequence ID" value="NZ_HF541866.1"/>
</dbReference>
<evidence type="ECO:0000313" key="9">
    <source>
        <dbReference type="EMBL" id="CCI83303.1"/>
    </source>
</evidence>
<evidence type="ECO:0000256" key="2">
    <source>
        <dbReference type="ARBA" id="ARBA00009399"/>
    </source>
</evidence>
<comment type="caution">
    <text evidence="9">The sequence shown here is derived from an EMBL/GenBank/DDBJ whole genome shotgun (WGS) entry which is preliminary data.</text>
</comment>
<evidence type="ECO:0000313" key="10">
    <source>
        <dbReference type="Proteomes" id="UP000011016"/>
    </source>
</evidence>
<evidence type="ECO:0000256" key="5">
    <source>
        <dbReference type="ARBA" id="ARBA00023136"/>
    </source>
</evidence>
<feature type="transmembrane region" description="Helical" evidence="7">
    <location>
        <begin position="20"/>
        <end position="46"/>
    </location>
</feature>
<comment type="subcellular location">
    <subcellularLocation>
        <location evidence="1">Membrane</location>
        <topology evidence="1">Multi-pass membrane protein</topology>
    </subcellularLocation>
</comment>
<feature type="transmembrane region" description="Helical" evidence="7">
    <location>
        <begin position="66"/>
        <end position="85"/>
    </location>
</feature>
<evidence type="ECO:0000259" key="8">
    <source>
        <dbReference type="Pfam" id="PF04138"/>
    </source>
</evidence>
<keyword evidence="5 7" id="KW-0472">Membrane</keyword>
<feature type="region of interest" description="Disordered" evidence="6">
    <location>
        <begin position="182"/>
        <end position="210"/>
    </location>
</feature>
<protein>
    <submittedName>
        <fullName evidence="9">Putative membrane protein</fullName>
    </submittedName>
</protein>
<dbReference type="GO" id="GO:0005886">
    <property type="term" value="C:plasma membrane"/>
    <property type="evidence" value="ECO:0007669"/>
    <property type="project" value="TreeGrafter"/>
</dbReference>
<dbReference type="InterPro" id="IPR051401">
    <property type="entry name" value="GtrA_CellWall_Glycosyl"/>
</dbReference>
<evidence type="ECO:0000256" key="3">
    <source>
        <dbReference type="ARBA" id="ARBA00022692"/>
    </source>
</evidence>
<evidence type="ECO:0000256" key="6">
    <source>
        <dbReference type="SAM" id="MobiDB-lite"/>
    </source>
</evidence>
<dbReference type="PANTHER" id="PTHR38459:SF1">
    <property type="entry name" value="PROPHAGE BACTOPRENOL-LINKED GLUCOSE TRANSLOCASE HOMOLOG"/>
    <property type="match status" value="1"/>
</dbReference>
<feature type="transmembrane region" description="Helical" evidence="7">
    <location>
        <begin position="106"/>
        <end position="128"/>
    </location>
</feature>
<proteinExistence type="inferred from homology"/>
<comment type="similarity">
    <text evidence="2">Belongs to the GtrA family.</text>
</comment>
<dbReference type="EMBL" id="CAJZ01000087">
    <property type="protein sequence ID" value="CCI83303.1"/>
    <property type="molecule type" value="Genomic_DNA"/>
</dbReference>
<evidence type="ECO:0000256" key="4">
    <source>
        <dbReference type="ARBA" id="ARBA00022989"/>
    </source>
</evidence>
<dbReference type="PANTHER" id="PTHR38459">
    <property type="entry name" value="PROPHAGE BACTOPRENOL-LINKED GLUCOSE TRANSLOCASE HOMOLOG"/>
    <property type="match status" value="1"/>
</dbReference>
<dbReference type="AlphaFoldDB" id="I7IWW5"/>
<evidence type="ECO:0000256" key="1">
    <source>
        <dbReference type="ARBA" id="ARBA00004141"/>
    </source>
</evidence>
<name>I7IWW5_9CORY</name>
<sequence>MVEGQAASRIVDTSRQFVKFGIVGGSGTIVNLVVVAAARTLAGAIGGVSEHDVFFNLFGTEYNVRWYHVFVVLGFLVANLSNYQINRCWTFRGRVARSWLRGFIPFLLTGVGALVVSQVVVTLLMNPTSPIALPADVFDDSSFIRTKLYWATMIGILVSTPVNFLINKLWAFRGPRFQRVSPKERETPGFGVMGTGEPAEPVPAEPARRG</sequence>
<dbReference type="Pfam" id="PF04138">
    <property type="entry name" value="GtrA_DPMS_TM"/>
    <property type="match status" value="1"/>
</dbReference>
<keyword evidence="4 7" id="KW-1133">Transmembrane helix</keyword>
<feature type="transmembrane region" description="Helical" evidence="7">
    <location>
        <begin position="148"/>
        <end position="166"/>
    </location>
</feature>
<accession>I7IWW5</accession>
<reference evidence="9 10" key="1">
    <citation type="journal article" date="2012" name="J. Bacteriol.">
        <title>Draft Genome Sequence of Turicella otitidis ATCC 51513, Isolated from Middle Ear Fluid from a Child with Otitis Media.</title>
        <authorList>
            <person name="Brinkrolf K."/>
            <person name="Schneider J."/>
            <person name="Knecht M."/>
            <person name="Ruckert C."/>
            <person name="Tauch A."/>
        </authorList>
    </citation>
    <scope>NUCLEOTIDE SEQUENCE [LARGE SCALE GENOMIC DNA]</scope>
    <source>
        <strain evidence="9 10">ATCC 51513</strain>
    </source>
</reference>
<gene>
    <name evidence="9" type="ORF">BN46_0566</name>
</gene>
<feature type="domain" description="GtrA/DPMS transmembrane" evidence="8">
    <location>
        <begin position="19"/>
        <end position="126"/>
    </location>
</feature>